<dbReference type="AlphaFoldDB" id="A0A4S1WEB8"/>
<sequence>MRFSMISLGALALAAATPAFAQEASEATDATEPAPAVTVTGSFGVTTDYRFRGLSQSNKKAAGQATVNVNHESGLYVGTWASTISENSLPGYGEAEVDLYGGYTKTFDNGLGVDVGLLYYLYPLSRDTLGGVANDTDFFEPYASVNYTLGPVNVKVGGNYAWSGQAGLGDQDSLYLYSNVSATIPNTPVKLLGHVGRSDGALGAFNLDPADENYLDWSLGAEVAVQGFTLGVSYVDTDVTNQRVFGDKFSDLVGGNATVLGYITYAF</sequence>
<dbReference type="OrthoDB" id="9793561at2"/>
<reference evidence="2 3" key="1">
    <citation type="submission" date="2019-04" db="EMBL/GenBank/DDBJ databases">
        <title>Sphingomonas psychrotolerans sp. nov., isolated from soil in the Tianshan Mountains, Xinjiang, China.</title>
        <authorList>
            <person name="Luo Y."/>
            <person name="Sheng H."/>
        </authorList>
    </citation>
    <scope>NUCLEOTIDE SEQUENCE [LARGE SCALE GENOMIC DNA]</scope>
    <source>
        <strain evidence="2 3">KIS18-15</strain>
    </source>
</reference>
<dbReference type="InterPro" id="IPR010239">
    <property type="entry name" value="CHP02001"/>
</dbReference>
<dbReference type="NCBIfam" id="TIGR02001">
    <property type="entry name" value="gcw_chp"/>
    <property type="match status" value="1"/>
</dbReference>
<gene>
    <name evidence="2" type="ORF">E5A74_11955</name>
</gene>
<feature type="signal peptide" evidence="1">
    <location>
        <begin position="1"/>
        <end position="21"/>
    </location>
</feature>
<evidence type="ECO:0000256" key="1">
    <source>
        <dbReference type="SAM" id="SignalP"/>
    </source>
</evidence>
<dbReference type="InterPro" id="IPR023614">
    <property type="entry name" value="Porin_dom_sf"/>
</dbReference>
<keyword evidence="3" id="KW-1185">Reference proteome</keyword>
<proteinExistence type="predicted"/>
<dbReference type="EMBL" id="SRXU01000005">
    <property type="protein sequence ID" value="TGX41351.1"/>
    <property type="molecule type" value="Genomic_DNA"/>
</dbReference>
<evidence type="ECO:0000313" key="3">
    <source>
        <dbReference type="Proteomes" id="UP000309848"/>
    </source>
</evidence>
<feature type="chain" id="PRO_5020441489" evidence="1">
    <location>
        <begin position="22"/>
        <end position="267"/>
    </location>
</feature>
<protein>
    <submittedName>
        <fullName evidence="2">Uncharacterized protein</fullName>
    </submittedName>
</protein>
<dbReference type="Pfam" id="PF09694">
    <property type="entry name" value="Gcw_chp"/>
    <property type="match status" value="1"/>
</dbReference>
<dbReference type="RefSeq" id="WP_135985220.1">
    <property type="nucleotide sequence ID" value="NZ_JAASQM010000003.1"/>
</dbReference>
<comment type="caution">
    <text evidence="2">The sequence shown here is derived from an EMBL/GenBank/DDBJ whole genome shotgun (WGS) entry which is preliminary data.</text>
</comment>
<accession>A0A4S1WEB8</accession>
<keyword evidence="1" id="KW-0732">Signal</keyword>
<dbReference type="Proteomes" id="UP000309848">
    <property type="component" value="Unassembled WGS sequence"/>
</dbReference>
<dbReference type="Gene3D" id="2.40.160.10">
    <property type="entry name" value="Porin"/>
    <property type="match status" value="1"/>
</dbReference>
<name>A0A4S1WEB8_9SPHN</name>
<evidence type="ECO:0000313" key="2">
    <source>
        <dbReference type="EMBL" id="TGX41351.1"/>
    </source>
</evidence>
<organism evidence="2 3">
    <name type="scientific">Sphingomonas naasensis</name>
    <dbReference type="NCBI Taxonomy" id="1344951"/>
    <lineage>
        <taxon>Bacteria</taxon>
        <taxon>Pseudomonadati</taxon>
        <taxon>Pseudomonadota</taxon>
        <taxon>Alphaproteobacteria</taxon>
        <taxon>Sphingomonadales</taxon>
        <taxon>Sphingomonadaceae</taxon>
        <taxon>Sphingomonas</taxon>
    </lineage>
</organism>